<dbReference type="InterPro" id="IPR050171">
    <property type="entry name" value="MFS_Transporters"/>
</dbReference>
<dbReference type="Pfam" id="PF07690">
    <property type="entry name" value="MFS_1"/>
    <property type="match status" value="1"/>
</dbReference>
<evidence type="ECO:0000313" key="11">
    <source>
        <dbReference type="EMBL" id="RMQ45247.1"/>
    </source>
</evidence>
<dbReference type="EMBL" id="RBRE01000054">
    <property type="protein sequence ID" value="RMQ45247.1"/>
    <property type="molecule type" value="Genomic_DNA"/>
</dbReference>
<organism evidence="11 12">
    <name type="scientific">Pseudomonas cichorii</name>
    <dbReference type="NCBI Taxonomy" id="36746"/>
    <lineage>
        <taxon>Bacteria</taxon>
        <taxon>Pseudomonadati</taxon>
        <taxon>Pseudomonadota</taxon>
        <taxon>Gammaproteobacteria</taxon>
        <taxon>Pseudomonadales</taxon>
        <taxon>Pseudomonadaceae</taxon>
        <taxon>Pseudomonas</taxon>
    </lineage>
</organism>
<feature type="transmembrane region" description="Helical" evidence="8">
    <location>
        <begin position="259"/>
        <end position="285"/>
    </location>
</feature>
<evidence type="ECO:0000256" key="1">
    <source>
        <dbReference type="ARBA" id="ARBA00004651"/>
    </source>
</evidence>
<gene>
    <name evidence="11" type="ORF">ALQ04_05167</name>
</gene>
<keyword evidence="2 8" id="KW-0813">Transport</keyword>
<dbReference type="GO" id="GO:0005886">
    <property type="term" value="C:plasma membrane"/>
    <property type="evidence" value="ECO:0007669"/>
    <property type="project" value="UniProtKB-SubCell"/>
</dbReference>
<evidence type="ECO:0000256" key="7">
    <source>
        <dbReference type="ARBA" id="ARBA00023136"/>
    </source>
</evidence>
<evidence type="ECO:0000259" key="10">
    <source>
        <dbReference type="PROSITE" id="PS50850"/>
    </source>
</evidence>
<feature type="transmembrane region" description="Helical" evidence="8">
    <location>
        <begin position="381"/>
        <end position="404"/>
    </location>
</feature>
<feature type="transmembrane region" description="Helical" evidence="8">
    <location>
        <begin position="191"/>
        <end position="212"/>
    </location>
</feature>
<accession>A0A3M4LUV8</accession>
<feature type="transmembrane region" description="Helical" evidence="8">
    <location>
        <begin position="218"/>
        <end position="236"/>
    </location>
</feature>
<keyword evidence="5 8" id="KW-0812">Transmembrane</keyword>
<feature type="compositionally biased region" description="Low complexity" evidence="9">
    <location>
        <begin position="36"/>
        <end position="45"/>
    </location>
</feature>
<dbReference type="GO" id="GO:0022857">
    <property type="term" value="F:transmembrane transporter activity"/>
    <property type="evidence" value="ECO:0007669"/>
    <property type="project" value="UniProtKB-UniRule"/>
</dbReference>
<evidence type="ECO:0000256" key="3">
    <source>
        <dbReference type="ARBA" id="ARBA00022475"/>
    </source>
</evidence>
<dbReference type="SUPFAM" id="SSF103473">
    <property type="entry name" value="MFS general substrate transporter"/>
    <property type="match status" value="1"/>
</dbReference>
<feature type="transmembrane region" description="Helical" evidence="8">
    <location>
        <begin position="89"/>
        <end position="112"/>
    </location>
</feature>
<protein>
    <recommendedName>
        <fullName evidence="8">Uncharacterized MFS-type transporter ALQ04_05167</fullName>
    </recommendedName>
</protein>
<evidence type="ECO:0000256" key="6">
    <source>
        <dbReference type="ARBA" id="ARBA00022989"/>
    </source>
</evidence>
<evidence type="ECO:0000256" key="5">
    <source>
        <dbReference type="ARBA" id="ARBA00022692"/>
    </source>
</evidence>
<feature type="domain" description="Major facilitator superfamily (MFS) profile" evidence="10">
    <location>
        <begin position="253"/>
        <end position="437"/>
    </location>
</feature>
<dbReference type="InterPro" id="IPR023008">
    <property type="entry name" value="MFS_YhhS-like"/>
</dbReference>
<comment type="subcellular location">
    <subcellularLocation>
        <location evidence="8">Cell inner membrane</location>
        <topology evidence="8">Multi-pass membrane protein</topology>
    </subcellularLocation>
    <subcellularLocation>
        <location evidence="1">Cell membrane</location>
        <topology evidence="1">Multi-pass membrane protein</topology>
    </subcellularLocation>
</comment>
<evidence type="ECO:0000256" key="9">
    <source>
        <dbReference type="SAM" id="MobiDB-lite"/>
    </source>
</evidence>
<dbReference type="PROSITE" id="PS50850">
    <property type="entry name" value="MFS"/>
    <property type="match status" value="1"/>
</dbReference>
<dbReference type="Proteomes" id="UP000277236">
    <property type="component" value="Unassembled WGS sequence"/>
</dbReference>
<name>A0A3M4LUV8_PSECI</name>
<feature type="transmembrane region" description="Helical" evidence="8">
    <location>
        <begin position="124"/>
        <end position="145"/>
    </location>
</feature>
<dbReference type="PANTHER" id="PTHR23517">
    <property type="entry name" value="RESISTANCE PROTEIN MDTM, PUTATIVE-RELATED-RELATED"/>
    <property type="match status" value="1"/>
</dbReference>
<evidence type="ECO:0000256" key="8">
    <source>
        <dbReference type="HAMAP-Rule" id="MF_01118"/>
    </source>
</evidence>
<dbReference type="Gene3D" id="1.20.1250.20">
    <property type="entry name" value="MFS general substrate transporter like domains"/>
    <property type="match status" value="1"/>
</dbReference>
<keyword evidence="4 8" id="KW-0997">Cell inner membrane</keyword>
<dbReference type="HAMAP" id="MF_01118">
    <property type="entry name" value="MFS_YhhS"/>
    <property type="match status" value="1"/>
</dbReference>
<dbReference type="CDD" id="cd17489">
    <property type="entry name" value="MFS_YfcJ_like"/>
    <property type="match status" value="1"/>
</dbReference>
<comment type="similarity">
    <text evidence="8">Belongs to the major facilitator superfamily. YhhS family.</text>
</comment>
<feature type="transmembrane region" description="Helical" evidence="8">
    <location>
        <begin position="151"/>
        <end position="179"/>
    </location>
</feature>
<feature type="region of interest" description="Disordered" evidence="9">
    <location>
        <begin position="28"/>
        <end position="50"/>
    </location>
</feature>
<reference evidence="11 12" key="1">
    <citation type="submission" date="2018-08" db="EMBL/GenBank/DDBJ databases">
        <title>Recombination of ecologically and evolutionarily significant loci maintains genetic cohesion in the Pseudomonas syringae species complex.</title>
        <authorList>
            <person name="Dillon M."/>
            <person name="Thakur S."/>
            <person name="Almeida R.N.D."/>
            <person name="Weir B.S."/>
            <person name="Guttman D.S."/>
        </authorList>
    </citation>
    <scope>NUCLEOTIDE SEQUENCE [LARGE SCALE GENOMIC DNA]</scope>
    <source>
        <strain evidence="11 12">ICMP 3353</strain>
    </source>
</reference>
<dbReference type="NCBIfam" id="NF003477">
    <property type="entry name" value="PRK05122.1"/>
    <property type="match status" value="1"/>
</dbReference>
<evidence type="ECO:0000313" key="12">
    <source>
        <dbReference type="Proteomes" id="UP000277236"/>
    </source>
</evidence>
<keyword evidence="7 8" id="KW-0472">Membrane</keyword>
<evidence type="ECO:0000256" key="4">
    <source>
        <dbReference type="ARBA" id="ARBA00022519"/>
    </source>
</evidence>
<evidence type="ECO:0000256" key="2">
    <source>
        <dbReference type="ARBA" id="ARBA00022448"/>
    </source>
</evidence>
<comment type="caution">
    <text evidence="11">The sequence shown here is derived from an EMBL/GenBank/DDBJ whole genome shotgun (WGS) entry which is preliminary data.</text>
</comment>
<keyword evidence="3 8" id="KW-1003">Cell membrane</keyword>
<proteinExistence type="inferred from homology"/>
<dbReference type="AlphaFoldDB" id="A0A3M4LUV8"/>
<feature type="transmembrane region" description="Helical" evidence="8">
    <location>
        <begin position="345"/>
        <end position="369"/>
    </location>
</feature>
<feature type="transmembrane region" description="Helical" evidence="8">
    <location>
        <begin position="410"/>
        <end position="429"/>
    </location>
</feature>
<sequence length="437" mass="45918">MHEKNSNTPNQIVSQLSFMPLARHDDSTLPARQRKSPMPAASSQKPSPPSSMTITLQIVSIVSYTFVAFLCIGLPIAVLPGYVHDQLGFSAVVAGLTIGSQYLATLLSRPFAGRVTDNMGSKRAIVLGLCGIAVSGVLTLLATLLESIPLASLWILIVARLFLGVSQGMIGVGTISWCIGKVGAEHTARSISWNGIASYGAIAIGAPLGVVVIDHTGFNSLGIALIAMAALALLMIRKKPSVPVIAGERLPYWSVFGRIAPYGLGLTLSSIGYGTLTTFITLFYISRGWEGAAWCLSMFGVCFILARLLFIGAINRLGGFNAAMLCMAVETVGLVMLWLSPDTGFALAGAGLTGLGLSLVYPALGVEAIKQVPTTSRGAGLSAYAVFFDLALAIAGPVMGAIALGQGYGWIFFYAALLSVTALALTFWLSRRTRPNN</sequence>
<feature type="transmembrane region" description="Helical" evidence="8">
    <location>
        <begin position="322"/>
        <end position="339"/>
    </location>
</feature>
<dbReference type="InterPro" id="IPR011701">
    <property type="entry name" value="MFS"/>
</dbReference>
<feature type="transmembrane region" description="Helical" evidence="8">
    <location>
        <begin position="61"/>
        <end position="83"/>
    </location>
</feature>
<dbReference type="InterPro" id="IPR020846">
    <property type="entry name" value="MFS_dom"/>
</dbReference>
<dbReference type="PANTHER" id="PTHR23517:SF13">
    <property type="entry name" value="MAJOR FACILITATOR SUPERFAMILY MFS_1"/>
    <property type="match status" value="1"/>
</dbReference>
<dbReference type="InterPro" id="IPR036259">
    <property type="entry name" value="MFS_trans_sf"/>
</dbReference>
<feature type="transmembrane region" description="Helical" evidence="8">
    <location>
        <begin position="291"/>
        <end position="310"/>
    </location>
</feature>
<keyword evidence="6 8" id="KW-1133">Transmembrane helix</keyword>